<dbReference type="Proteomes" id="UP000031866">
    <property type="component" value="Chromosome"/>
</dbReference>
<dbReference type="Gene3D" id="3.40.50.2000">
    <property type="entry name" value="Glycogen Phosphorylase B"/>
    <property type="match status" value="2"/>
</dbReference>
<dbReference type="EMBL" id="CP010086">
    <property type="protein sequence ID" value="AJG97767.1"/>
    <property type="molecule type" value="Genomic_DNA"/>
</dbReference>
<accession>A0A0B5QIK2</accession>
<evidence type="ECO:0000259" key="1">
    <source>
        <dbReference type="Pfam" id="PF00534"/>
    </source>
</evidence>
<dbReference type="InterPro" id="IPR001296">
    <property type="entry name" value="Glyco_trans_1"/>
</dbReference>
<evidence type="ECO:0000313" key="3">
    <source>
        <dbReference type="Proteomes" id="UP000031866"/>
    </source>
</evidence>
<evidence type="ECO:0000313" key="2">
    <source>
        <dbReference type="EMBL" id="AJG97767.1"/>
    </source>
</evidence>
<protein>
    <submittedName>
        <fullName evidence="2">Glycosyl transferase family 1</fullName>
    </submittedName>
</protein>
<keyword evidence="2" id="KW-0808">Transferase</keyword>
<dbReference type="GO" id="GO:0016757">
    <property type="term" value="F:glycosyltransferase activity"/>
    <property type="evidence" value="ECO:0007669"/>
    <property type="project" value="InterPro"/>
</dbReference>
<feature type="domain" description="Glycosyl transferase family 1" evidence="1">
    <location>
        <begin position="214"/>
        <end position="372"/>
    </location>
</feature>
<name>A0A0B5QIK2_CLOBE</name>
<dbReference type="PANTHER" id="PTHR45947:SF3">
    <property type="entry name" value="SULFOQUINOVOSYL TRANSFERASE SQD2"/>
    <property type="match status" value="1"/>
</dbReference>
<dbReference type="CDD" id="cd03820">
    <property type="entry name" value="GT4_AmsD-like"/>
    <property type="match status" value="1"/>
</dbReference>
<dbReference type="RefSeq" id="WP_041894761.1">
    <property type="nucleotide sequence ID" value="NZ_CP010086.2"/>
</dbReference>
<dbReference type="Pfam" id="PF00534">
    <property type="entry name" value="Glycos_transf_1"/>
    <property type="match status" value="1"/>
</dbReference>
<dbReference type="KEGG" id="cbei:LF65_01152"/>
<dbReference type="InterPro" id="IPR050194">
    <property type="entry name" value="Glycosyltransferase_grp1"/>
</dbReference>
<organism evidence="2 3">
    <name type="scientific">Clostridium beijerinckii</name>
    <name type="common">Clostridium MP</name>
    <dbReference type="NCBI Taxonomy" id="1520"/>
    <lineage>
        <taxon>Bacteria</taxon>
        <taxon>Bacillati</taxon>
        <taxon>Bacillota</taxon>
        <taxon>Clostridia</taxon>
        <taxon>Eubacteriales</taxon>
        <taxon>Clostridiaceae</taxon>
        <taxon>Clostridium</taxon>
    </lineage>
</organism>
<dbReference type="SUPFAM" id="SSF53756">
    <property type="entry name" value="UDP-Glycosyltransferase/glycogen phosphorylase"/>
    <property type="match status" value="1"/>
</dbReference>
<dbReference type="OrthoDB" id="2023634at2"/>
<reference evidence="3" key="1">
    <citation type="submission" date="2014-12" db="EMBL/GenBank/DDBJ databases">
        <title>Genome sequence of Clostridium beijerinckii strain 59B.</title>
        <authorList>
            <person name="Little G.T."/>
            <person name="Minton N.P."/>
        </authorList>
    </citation>
    <scope>NUCLEOTIDE SEQUENCE [LARGE SCALE GENOMIC DNA]</scope>
    <source>
        <strain evidence="3">59B</strain>
    </source>
</reference>
<proteinExistence type="predicted"/>
<dbReference type="STRING" id="1520.LF65_01152"/>
<dbReference type="PANTHER" id="PTHR45947">
    <property type="entry name" value="SULFOQUINOVOSYL TRANSFERASE SQD2"/>
    <property type="match status" value="1"/>
</dbReference>
<gene>
    <name evidence="2" type="ORF">LF65_01152</name>
</gene>
<sequence length="393" mass="45171">MKICFVTSNIFSSGGVQRVTTVLANELVKYNEVDILCASDKYKPNYELYNLNKSINVEINGIMHKKRLISKLVCKSLMILNNKTGIFNKNKCINILNKVYFPGKIQKNFLEYLNTKKYDVIIAVEALYSMLIGSIANELNAKTIGWQHNSYEAYFQTKDKYCWNIDKMFKRNISMLDKCVVLTEHDKNEIKEKMGIKSICIYNPLSFTSEQKSNCNNRNILSVGRLVQEQKGFDLLLDAYKIVSKKHPNWKLIIVGDGPDKEKLENKILELQLINNVEIRPFTTNVNYYYLNSSIFVSSSRWEGFGLVITEAMECGLPVVAFANSGPKEIINKDGINGVLVPTKNVKELALQIIKLIENYNKRKDMSIKAIERAQDFNVKSVVEKWRRVLELL</sequence>
<dbReference type="AlphaFoldDB" id="A0A0B5QIK2"/>